<dbReference type="InterPro" id="IPR021395">
    <property type="entry name" value="DUF3035"/>
</dbReference>
<sequence>MRKFALLFVLPALVAGCANVGLRDLQSNSKGPDEFGIEPVASLQAPASYSELPTPTPGGANLASRSALAEGTQAFGGTVSDPNGPIPASDGALVQHASRLGVSAGIRETLAQTDADFRRRKARLTQFRIVPVDRYNQAYRREALDARAEQNRWRNAGARTPSAPPAN</sequence>
<dbReference type="AlphaFoldDB" id="A0A420DSR4"/>
<organism evidence="3 4">
    <name type="scientific">Sulfitobacter guttiformis</name>
    <dbReference type="NCBI Taxonomy" id="74349"/>
    <lineage>
        <taxon>Bacteria</taxon>
        <taxon>Pseudomonadati</taxon>
        <taxon>Pseudomonadota</taxon>
        <taxon>Alphaproteobacteria</taxon>
        <taxon>Rhodobacterales</taxon>
        <taxon>Roseobacteraceae</taxon>
        <taxon>Sulfitobacter</taxon>
    </lineage>
</organism>
<feature type="signal peptide" evidence="2">
    <location>
        <begin position="1"/>
        <end position="20"/>
    </location>
</feature>
<dbReference type="Pfam" id="PF11233">
    <property type="entry name" value="DUF3035"/>
    <property type="match status" value="1"/>
</dbReference>
<dbReference type="STRING" id="1443111.Z949_3963"/>
<keyword evidence="2" id="KW-0732">Signal</keyword>
<dbReference type="Proteomes" id="UP000284407">
    <property type="component" value="Unassembled WGS sequence"/>
</dbReference>
<evidence type="ECO:0000313" key="4">
    <source>
        <dbReference type="Proteomes" id="UP000284407"/>
    </source>
</evidence>
<reference evidence="3 4" key="1">
    <citation type="submission" date="2018-09" db="EMBL/GenBank/DDBJ databases">
        <title>Genomic Encyclopedia of Archaeal and Bacterial Type Strains, Phase II (KMG-II): from individual species to whole genera.</title>
        <authorList>
            <person name="Goeker M."/>
        </authorList>
    </citation>
    <scope>NUCLEOTIDE SEQUENCE [LARGE SCALE GENOMIC DNA]</scope>
    <source>
        <strain evidence="3 4">DSM 11458</strain>
    </source>
</reference>
<comment type="caution">
    <text evidence="3">The sequence shown here is derived from an EMBL/GenBank/DDBJ whole genome shotgun (WGS) entry which is preliminary data.</text>
</comment>
<proteinExistence type="predicted"/>
<accession>A0A420DSR4</accession>
<feature type="region of interest" description="Disordered" evidence="1">
    <location>
        <begin position="72"/>
        <end position="91"/>
    </location>
</feature>
<dbReference type="RefSeq" id="WP_025064262.1">
    <property type="nucleotide sequence ID" value="NZ_RAQK01000001.1"/>
</dbReference>
<gene>
    <name evidence="3" type="ORF">C8N30_1934</name>
</gene>
<evidence type="ECO:0000256" key="2">
    <source>
        <dbReference type="SAM" id="SignalP"/>
    </source>
</evidence>
<evidence type="ECO:0000313" key="3">
    <source>
        <dbReference type="EMBL" id="RKE97336.1"/>
    </source>
</evidence>
<evidence type="ECO:0000256" key="1">
    <source>
        <dbReference type="SAM" id="MobiDB-lite"/>
    </source>
</evidence>
<dbReference type="OrthoDB" id="7876689at2"/>
<feature type="region of interest" description="Disordered" evidence="1">
    <location>
        <begin position="148"/>
        <end position="167"/>
    </location>
</feature>
<feature type="chain" id="PRO_5019010641" evidence="2">
    <location>
        <begin position="21"/>
        <end position="167"/>
    </location>
</feature>
<protein>
    <submittedName>
        <fullName evidence="3">Beta-barrel assembly complex subunit BamF</fullName>
    </submittedName>
</protein>
<dbReference type="EMBL" id="RAQK01000001">
    <property type="protein sequence ID" value="RKE97336.1"/>
    <property type="molecule type" value="Genomic_DNA"/>
</dbReference>
<name>A0A420DSR4_9RHOB</name>
<dbReference type="PROSITE" id="PS51257">
    <property type="entry name" value="PROKAR_LIPOPROTEIN"/>
    <property type="match status" value="1"/>
</dbReference>
<keyword evidence="4" id="KW-1185">Reference proteome</keyword>